<proteinExistence type="predicted"/>
<protein>
    <submittedName>
        <fullName evidence="1">Uncharacterized protein</fullName>
    </submittedName>
</protein>
<evidence type="ECO:0000313" key="1">
    <source>
        <dbReference type="EMBL" id="JAT22106.1"/>
    </source>
</evidence>
<dbReference type="EMBL" id="GEBQ01017871">
    <property type="protein sequence ID" value="JAT22106.1"/>
    <property type="molecule type" value="Transcribed_RNA"/>
</dbReference>
<name>A0A1B6LEI5_9HEMI</name>
<dbReference type="SUPFAM" id="SSF48371">
    <property type="entry name" value="ARM repeat"/>
    <property type="match status" value="1"/>
</dbReference>
<organism evidence="1">
    <name type="scientific">Graphocephala atropunctata</name>
    <dbReference type="NCBI Taxonomy" id="36148"/>
    <lineage>
        <taxon>Eukaryota</taxon>
        <taxon>Metazoa</taxon>
        <taxon>Ecdysozoa</taxon>
        <taxon>Arthropoda</taxon>
        <taxon>Hexapoda</taxon>
        <taxon>Insecta</taxon>
        <taxon>Pterygota</taxon>
        <taxon>Neoptera</taxon>
        <taxon>Paraneoptera</taxon>
        <taxon>Hemiptera</taxon>
        <taxon>Auchenorrhyncha</taxon>
        <taxon>Membracoidea</taxon>
        <taxon>Cicadellidae</taxon>
        <taxon>Cicadellinae</taxon>
        <taxon>Cicadellini</taxon>
        <taxon>Graphocephala</taxon>
    </lineage>
</organism>
<gene>
    <name evidence="1" type="ORF">g.50851</name>
</gene>
<accession>A0A1B6LEI5</accession>
<sequence>YLSLPEDSRISKVLRRMSREDDPEKFIAYGNQLQEALVAADNARYIRRSLDMICDSLLDLIHSGPNYEAKLHAAKCLGRLGHALDQDFKRFMEWVFPNYTVERNDEVRGLLLKAVLETVRLEREQPRLKDFAQTLMYNVHVALEAVDKSHLLLVALEVILDLASMYPDLFTKYFTDTVDILVGWHIDLTTPPSVINYASQSLQRLSYYWANDIDFSVTMLRHFLEDAESFTEELNESPSEDRQ</sequence>
<dbReference type="Gene3D" id="1.25.10.10">
    <property type="entry name" value="Leucine-rich Repeat Variant"/>
    <property type="match status" value="1"/>
</dbReference>
<feature type="non-terminal residue" evidence="1">
    <location>
        <position position="1"/>
    </location>
</feature>
<dbReference type="InterPro" id="IPR016024">
    <property type="entry name" value="ARM-type_fold"/>
</dbReference>
<reference evidence="1" key="1">
    <citation type="submission" date="2015-11" db="EMBL/GenBank/DDBJ databases">
        <title>De novo transcriptome assembly of four potential Pierce s Disease insect vectors from Arizona vineyards.</title>
        <authorList>
            <person name="Tassone E.E."/>
        </authorList>
    </citation>
    <scope>NUCLEOTIDE SEQUENCE</scope>
</reference>
<dbReference type="AlphaFoldDB" id="A0A1B6LEI5"/>
<dbReference type="InterPro" id="IPR011989">
    <property type="entry name" value="ARM-like"/>
</dbReference>